<feature type="transmembrane region" description="Helical" evidence="1">
    <location>
        <begin position="18"/>
        <end position="39"/>
    </location>
</feature>
<dbReference type="EMBL" id="JGZQ01000003">
    <property type="protein sequence ID" value="KFI98346.1"/>
    <property type="molecule type" value="Genomic_DNA"/>
</dbReference>
<feature type="transmembrane region" description="Helical" evidence="1">
    <location>
        <begin position="159"/>
        <end position="180"/>
    </location>
</feature>
<dbReference type="RefSeq" id="WP_033499517.1">
    <property type="nucleotide sequence ID" value="NZ_JDUX01000002.1"/>
</dbReference>
<gene>
    <name evidence="2" type="ORF">BSTER_0928</name>
</gene>
<proteinExistence type="predicted"/>
<evidence type="ECO:0000256" key="1">
    <source>
        <dbReference type="SAM" id="Phobius"/>
    </source>
</evidence>
<keyword evidence="1" id="KW-1133">Transmembrane helix</keyword>
<evidence type="ECO:0000313" key="2">
    <source>
        <dbReference type="EMBL" id="KFI98346.1"/>
    </source>
</evidence>
<protein>
    <submittedName>
        <fullName evidence="2">Uncharacterized protein</fullName>
    </submittedName>
</protein>
<dbReference type="Proteomes" id="UP000029091">
    <property type="component" value="Unassembled WGS sequence"/>
</dbReference>
<accession>A0A087DS46</accession>
<feature type="transmembrane region" description="Helical" evidence="1">
    <location>
        <begin position="109"/>
        <end position="134"/>
    </location>
</feature>
<keyword evidence="1" id="KW-0812">Transmembrane</keyword>
<evidence type="ECO:0000313" key="3">
    <source>
        <dbReference type="Proteomes" id="UP000029091"/>
    </source>
</evidence>
<comment type="caution">
    <text evidence="2">The sequence shown here is derived from an EMBL/GenBank/DDBJ whole genome shotgun (WGS) entry which is preliminary data.</text>
</comment>
<keyword evidence="1" id="KW-0472">Membrane</keyword>
<sequence length="266" mass="29638">MNLEDSIASTISDAKPMMILALCTIVLFVIVASLIEAWLAKARKAKSEADTLPSGPEASQRSVEKSEAVEQAVDNAGGFDLDERRKARAPKSIPDRRPWFFKTVMGRGLVCLLTKVIPILLPVVWFSLVVMGMLPNPLALFFFSPDPQRMNVVSPSNGWFWLLLTMFIVAVLHDSLPSLLRRLGWMMDEPKTASASLTSMVEDHYGVSNLEVDWFGTAAGGVPPFDGLYSCCYDTGRRKNNGVLRVQNHRVWLYGPDGCEEERHEH</sequence>
<organism evidence="2 3">
    <name type="scientific">Bifidobacterium adolescentis JCM 15918</name>
    <dbReference type="NCBI Taxonomy" id="1437612"/>
    <lineage>
        <taxon>Bacteria</taxon>
        <taxon>Bacillati</taxon>
        <taxon>Actinomycetota</taxon>
        <taxon>Actinomycetes</taxon>
        <taxon>Bifidobacteriales</taxon>
        <taxon>Bifidobacteriaceae</taxon>
        <taxon>Bifidobacterium</taxon>
    </lineage>
</organism>
<reference evidence="2 3" key="1">
    <citation type="submission" date="2014-03" db="EMBL/GenBank/DDBJ databases">
        <title>Genomics of Bifidobacteria.</title>
        <authorList>
            <person name="Ventura M."/>
            <person name="Milani C."/>
            <person name="Lugli G.A."/>
        </authorList>
    </citation>
    <scope>NUCLEOTIDE SEQUENCE [LARGE SCALE GENOMIC DNA]</scope>
    <source>
        <strain evidence="3">JCM 15918</strain>
    </source>
</reference>
<dbReference type="AlphaFoldDB" id="A0A087DS46"/>
<name>A0A087DS46_BIFAD</name>